<evidence type="ECO:0000313" key="3">
    <source>
        <dbReference type="EMBL" id="CAK0831265.1"/>
    </source>
</evidence>
<accession>A0ABN9SHV7</accession>
<gene>
    <name evidence="3" type="ORF">PCOR1329_LOCUS29623</name>
</gene>
<name>A0ABN9SHV7_9DINO</name>
<comment type="caution">
    <text evidence="3">The sequence shown here is derived from an EMBL/GenBank/DDBJ whole genome shotgun (WGS) entry which is preliminary data.</text>
</comment>
<feature type="non-terminal residue" evidence="3">
    <location>
        <position position="1"/>
    </location>
</feature>
<keyword evidence="2" id="KW-0732">Signal</keyword>
<feature type="chain" id="PRO_5046533608" evidence="2">
    <location>
        <begin position="23"/>
        <end position="188"/>
    </location>
</feature>
<protein>
    <submittedName>
        <fullName evidence="3">Uncharacterized protein</fullName>
    </submittedName>
</protein>
<feature type="non-terminal residue" evidence="3">
    <location>
        <position position="188"/>
    </location>
</feature>
<proteinExistence type="predicted"/>
<evidence type="ECO:0000256" key="2">
    <source>
        <dbReference type="SAM" id="SignalP"/>
    </source>
</evidence>
<evidence type="ECO:0000256" key="1">
    <source>
        <dbReference type="SAM" id="MobiDB-lite"/>
    </source>
</evidence>
<feature type="region of interest" description="Disordered" evidence="1">
    <location>
        <begin position="27"/>
        <end position="61"/>
    </location>
</feature>
<feature type="compositionally biased region" description="Low complexity" evidence="1">
    <location>
        <begin position="31"/>
        <end position="41"/>
    </location>
</feature>
<sequence>FGQHRRIVIAIVIAIVVLEFLGRPDDPVYTSSPSRSSRSLRFAGDRSDAQADTDADRHAEDPLEVEVSHVNTAGSKRGSFRWESLFDSSKGIGSWPVAGSAVGSRGLLMRAGSHETVEGRWHPRSHSVAASSFSATSFADFNRRKAPSQFCSGSTGLSSAGLGGRRGLTLFESLLGSSSSSFARLARS</sequence>
<evidence type="ECO:0000313" key="4">
    <source>
        <dbReference type="Proteomes" id="UP001189429"/>
    </source>
</evidence>
<organism evidence="3 4">
    <name type="scientific">Prorocentrum cordatum</name>
    <dbReference type="NCBI Taxonomy" id="2364126"/>
    <lineage>
        <taxon>Eukaryota</taxon>
        <taxon>Sar</taxon>
        <taxon>Alveolata</taxon>
        <taxon>Dinophyceae</taxon>
        <taxon>Prorocentrales</taxon>
        <taxon>Prorocentraceae</taxon>
        <taxon>Prorocentrum</taxon>
    </lineage>
</organism>
<dbReference type="EMBL" id="CAUYUJ010011164">
    <property type="protein sequence ID" value="CAK0831265.1"/>
    <property type="molecule type" value="Genomic_DNA"/>
</dbReference>
<feature type="compositionally biased region" description="Basic and acidic residues" evidence="1">
    <location>
        <begin position="43"/>
        <end position="61"/>
    </location>
</feature>
<keyword evidence="4" id="KW-1185">Reference proteome</keyword>
<feature type="signal peptide" evidence="2">
    <location>
        <begin position="1"/>
        <end position="22"/>
    </location>
</feature>
<dbReference type="Proteomes" id="UP001189429">
    <property type="component" value="Unassembled WGS sequence"/>
</dbReference>
<reference evidence="3" key="1">
    <citation type="submission" date="2023-10" db="EMBL/GenBank/DDBJ databases">
        <authorList>
            <person name="Chen Y."/>
            <person name="Shah S."/>
            <person name="Dougan E. K."/>
            <person name="Thang M."/>
            <person name="Chan C."/>
        </authorList>
    </citation>
    <scope>NUCLEOTIDE SEQUENCE [LARGE SCALE GENOMIC DNA]</scope>
</reference>